<dbReference type="Pfam" id="PF05960">
    <property type="entry name" value="DUF885"/>
    <property type="match status" value="1"/>
</dbReference>
<organism evidence="2 3">
    <name type="scientific">Shewanella avicenniae</name>
    <dbReference type="NCBI Taxonomy" id="2814294"/>
    <lineage>
        <taxon>Bacteria</taxon>
        <taxon>Pseudomonadati</taxon>
        <taxon>Pseudomonadota</taxon>
        <taxon>Gammaproteobacteria</taxon>
        <taxon>Alteromonadales</taxon>
        <taxon>Shewanellaceae</taxon>
        <taxon>Shewanella</taxon>
    </lineage>
</organism>
<gene>
    <name evidence="2" type="ORF">JYB87_08335</name>
</gene>
<feature type="signal peptide" evidence="1">
    <location>
        <begin position="1"/>
        <end position="17"/>
    </location>
</feature>
<evidence type="ECO:0000313" key="2">
    <source>
        <dbReference type="EMBL" id="QSX35186.1"/>
    </source>
</evidence>
<feature type="chain" id="PRO_5046091374" evidence="1">
    <location>
        <begin position="18"/>
        <end position="573"/>
    </location>
</feature>
<dbReference type="PANTHER" id="PTHR33361:SF2">
    <property type="entry name" value="DUF885 DOMAIN-CONTAINING PROTEIN"/>
    <property type="match status" value="1"/>
</dbReference>
<dbReference type="InterPro" id="IPR010281">
    <property type="entry name" value="DUF885"/>
</dbReference>
<dbReference type="Proteomes" id="UP000662770">
    <property type="component" value="Chromosome"/>
</dbReference>
<evidence type="ECO:0000313" key="3">
    <source>
        <dbReference type="Proteomes" id="UP000662770"/>
    </source>
</evidence>
<dbReference type="RefSeq" id="WP_207356380.1">
    <property type="nucleotide sequence ID" value="NZ_CP071503.1"/>
</dbReference>
<name>A0ABX7QW62_9GAMM</name>
<evidence type="ECO:0000256" key="1">
    <source>
        <dbReference type="SAM" id="SignalP"/>
    </source>
</evidence>
<proteinExistence type="predicted"/>
<keyword evidence="1" id="KW-0732">Signal</keyword>
<dbReference type="PANTHER" id="PTHR33361">
    <property type="entry name" value="GLR0591 PROTEIN"/>
    <property type="match status" value="1"/>
</dbReference>
<protein>
    <submittedName>
        <fullName evidence="2">DUF885 domain-containing protein</fullName>
    </submittedName>
</protein>
<reference evidence="2 3" key="1">
    <citation type="submission" date="2021-03" db="EMBL/GenBank/DDBJ databases">
        <title>Novel species identification of genus Shewanella.</title>
        <authorList>
            <person name="Liu G."/>
            <person name="Zhang Q."/>
        </authorList>
    </citation>
    <scope>NUCLEOTIDE SEQUENCE [LARGE SCALE GENOMIC DNA]</scope>
    <source>
        <strain evidence="2 3">FJAT-51800</strain>
    </source>
</reference>
<keyword evidence="3" id="KW-1185">Reference proteome</keyword>
<dbReference type="EMBL" id="CP071503">
    <property type="protein sequence ID" value="QSX35186.1"/>
    <property type="molecule type" value="Genomic_DNA"/>
</dbReference>
<accession>A0ABX7QW62</accession>
<sequence>MKKMLLLACAVSCSLSAAEPQWVTTSNQYAINVLSVMATQQPEMGSQLGIEQVDGLAADLSMAAEQRAKQTTLAEITKLSVALKSEADPRVKQDLQIMIDTLQQQINASDIAVQYALPFYNVSEFIFNGLQTLLDERNSAERKQKAMARLQHYVGMTGNDPIVTQAMQRTEAALANKQLKTPYYIEVEQAIENTEKFLDGIKGLFETNNIADWQPAFDTLSVQLRQYQQWLKKTVLPIASKSNVMPLPMYQSALKGYGVDVPPQQLMQQALFTFAEIRDEMQVLATDIAAQQGLKDNDYRAVIRTLKQKQITGDNVLPFFKQRLTAIEEIVKQHDIVSMPKRQANIRVASAAETAVSPAAHMNPPRLIGNQGEYGEFVLPMLDPHSKGNDFTGEGFSWTLTAHEARPGHELQFTAMVENGVSTARAIFAMNSANVEGWALYAEAVMKQYFPKEGQLFVLQARLQRAARAFLDPMLNLGMISPAEAEKVLTDDVVLSPTFAKHEVERYTFRMPGQATSYFYGYMNLRELRVTTEMALRGKFNQKDFHDFILAQGLLPPKLLKKAVEEEFIPAVK</sequence>